<comment type="caution">
    <text evidence="2">The sequence shown here is derived from an EMBL/GenBank/DDBJ whole genome shotgun (WGS) entry which is preliminary data.</text>
</comment>
<keyword evidence="3" id="KW-1185">Reference proteome</keyword>
<evidence type="ECO:0000313" key="2">
    <source>
        <dbReference type="EMBL" id="GAM57613.1"/>
    </source>
</evidence>
<sequence length="143" mass="15688">MKHEKQSKDSRKVTLGVIATAIASDMWSWLVIPVEDIFVVGALISLMLSFFVWLEGFLAAKWQAKGDAKKYKIGRGITSYISLVGGKFAAMGAIATLFPKVQMLGYFNGVVVFFGLIFLIMGFEAAWDKLSTATNNKLLAQAN</sequence>
<feature type="transmembrane region" description="Helical" evidence="1">
    <location>
        <begin position="38"/>
        <end position="60"/>
    </location>
</feature>
<reference evidence="2 3" key="1">
    <citation type="submission" date="2015-01" db="EMBL/GenBank/DDBJ databases">
        <title>Vibrio sp. C1 JCM 19231 whole genome shotgun sequence.</title>
        <authorList>
            <person name="Sawabe T."/>
            <person name="Meirelles P."/>
            <person name="Feng G."/>
            <person name="Sayaka M."/>
            <person name="Hattori M."/>
            <person name="Ohkuma M."/>
        </authorList>
    </citation>
    <scope>NUCLEOTIDE SEQUENCE [LARGE SCALE GENOMIC DNA]</scope>
    <source>
        <strain evidence="3">JCM 19231</strain>
    </source>
</reference>
<dbReference type="Proteomes" id="UP000031671">
    <property type="component" value="Unassembled WGS sequence"/>
</dbReference>
<organism evidence="2 3">
    <name type="scientific">Vibrio ishigakensis</name>
    <dbReference type="NCBI Taxonomy" id="1481914"/>
    <lineage>
        <taxon>Bacteria</taxon>
        <taxon>Pseudomonadati</taxon>
        <taxon>Pseudomonadota</taxon>
        <taxon>Gammaproteobacteria</taxon>
        <taxon>Vibrionales</taxon>
        <taxon>Vibrionaceae</taxon>
        <taxon>Vibrio</taxon>
    </lineage>
</organism>
<keyword evidence="1" id="KW-0812">Transmembrane</keyword>
<gene>
    <name evidence="2" type="ORF">JCM19231_4774</name>
</gene>
<keyword evidence="1" id="KW-1133">Transmembrane helix</keyword>
<dbReference type="AlphaFoldDB" id="A0A0B8P2T3"/>
<name>A0A0B8P2T3_9VIBR</name>
<feature type="transmembrane region" description="Helical" evidence="1">
    <location>
        <begin position="12"/>
        <end position="32"/>
    </location>
</feature>
<proteinExistence type="predicted"/>
<protein>
    <submittedName>
        <fullName evidence="2">Uncharacterized protein</fullName>
    </submittedName>
</protein>
<keyword evidence="1" id="KW-0472">Membrane</keyword>
<dbReference type="EMBL" id="BBRZ01000059">
    <property type="protein sequence ID" value="GAM57613.1"/>
    <property type="molecule type" value="Genomic_DNA"/>
</dbReference>
<reference evidence="2 3" key="2">
    <citation type="submission" date="2015-01" db="EMBL/GenBank/DDBJ databases">
        <authorList>
            <consortium name="NBRP consortium"/>
            <person name="Sawabe T."/>
            <person name="Meirelles P."/>
            <person name="Feng G."/>
            <person name="Sayaka M."/>
            <person name="Hattori M."/>
            <person name="Ohkuma M."/>
        </authorList>
    </citation>
    <scope>NUCLEOTIDE SEQUENCE [LARGE SCALE GENOMIC DNA]</scope>
    <source>
        <strain evidence="3">JCM 19231</strain>
    </source>
</reference>
<evidence type="ECO:0000313" key="3">
    <source>
        <dbReference type="Proteomes" id="UP000031671"/>
    </source>
</evidence>
<feature type="transmembrane region" description="Helical" evidence="1">
    <location>
        <begin position="104"/>
        <end position="127"/>
    </location>
</feature>
<feature type="transmembrane region" description="Helical" evidence="1">
    <location>
        <begin position="80"/>
        <end position="98"/>
    </location>
</feature>
<accession>A0A0B8P2T3</accession>
<evidence type="ECO:0000256" key="1">
    <source>
        <dbReference type="SAM" id="Phobius"/>
    </source>
</evidence>